<evidence type="ECO:0000256" key="11">
    <source>
        <dbReference type="ARBA" id="ARBA00023012"/>
    </source>
</evidence>
<keyword evidence="4" id="KW-0597">Phosphoprotein</keyword>
<dbReference type="InterPro" id="IPR036097">
    <property type="entry name" value="HisK_dim/P_sf"/>
</dbReference>
<dbReference type="InterPro" id="IPR050351">
    <property type="entry name" value="BphY/WalK/GraS-like"/>
</dbReference>
<dbReference type="EC" id="2.7.13.3" evidence="3"/>
<feature type="transmembrane region" description="Helical" evidence="13">
    <location>
        <begin position="7"/>
        <end position="28"/>
    </location>
</feature>
<evidence type="ECO:0000256" key="3">
    <source>
        <dbReference type="ARBA" id="ARBA00012438"/>
    </source>
</evidence>
<feature type="domain" description="Histidine kinase" evidence="14">
    <location>
        <begin position="247"/>
        <end position="469"/>
    </location>
</feature>
<keyword evidence="6 13" id="KW-0812">Transmembrane</keyword>
<sequence>MEILRNIILIIGWPILILGSILFIYQSYNFYKKTQKLALGKLVVLETFGHLLSMYLLGFLSTYIMFINLGKGVIIVLPIFLVWIVVMVIVYQVSKKWEEEAAKINILFYKIKERTEQLLQEKNKLTHIAQNMSTGAILLDNIGQVMFINNEAKNIVGFSSENEEEILGALFQKFSKHKLKERVSRCIAGHPSNLIDVEVDNRIYEIFLRCLIDHKSGSRDIFGHFVWIRDVTEEKLLERTKYKFIAVASHKLRTPLTSIRGFVELLLEDKKGKLNADQKQWLDNINKSSKIMVDLVNKLLKASEIQSVNLKIDLSRVQIDKIIEEIIKKLEPMANNKNCIIKFNFPKDEIINTETDGNLFSHVVESVIRNAIIYSLPERFNDIEVEITNDKSKEYIISVKDRGIGMPEEAKTKIFHKFFRAENALLTDTEEAGISMSAAQVIMKALGGRIWFNSKEGEGTTFYISIPIK</sequence>
<dbReference type="PANTHER" id="PTHR42878">
    <property type="entry name" value="TWO-COMPONENT HISTIDINE KINASE"/>
    <property type="match status" value="1"/>
</dbReference>
<dbReference type="PROSITE" id="PS50109">
    <property type="entry name" value="HIS_KIN"/>
    <property type="match status" value="1"/>
</dbReference>
<dbReference type="PRINTS" id="PR00344">
    <property type="entry name" value="BCTRLSENSOR"/>
</dbReference>
<evidence type="ECO:0000259" key="15">
    <source>
        <dbReference type="PROSITE" id="PS50112"/>
    </source>
</evidence>
<dbReference type="Proteomes" id="UP000228896">
    <property type="component" value="Unassembled WGS sequence"/>
</dbReference>
<dbReference type="SUPFAM" id="SSF55874">
    <property type="entry name" value="ATPase domain of HSP90 chaperone/DNA topoisomerase II/histidine kinase"/>
    <property type="match status" value="1"/>
</dbReference>
<evidence type="ECO:0000256" key="2">
    <source>
        <dbReference type="ARBA" id="ARBA00004141"/>
    </source>
</evidence>
<keyword evidence="7" id="KW-0547">Nucleotide-binding</keyword>
<name>A0A2M7DP89_9BACT</name>
<evidence type="ECO:0000256" key="6">
    <source>
        <dbReference type="ARBA" id="ARBA00022692"/>
    </source>
</evidence>
<proteinExistence type="predicted"/>
<comment type="subcellular location">
    <subcellularLocation>
        <location evidence="2">Membrane</location>
        <topology evidence="2">Multi-pass membrane protein</topology>
    </subcellularLocation>
</comment>
<feature type="transmembrane region" description="Helical" evidence="13">
    <location>
        <begin position="48"/>
        <end position="66"/>
    </location>
</feature>
<accession>A0A2M7DP89</accession>
<evidence type="ECO:0000313" key="16">
    <source>
        <dbReference type="EMBL" id="PIV51576.1"/>
    </source>
</evidence>
<evidence type="ECO:0000256" key="8">
    <source>
        <dbReference type="ARBA" id="ARBA00022777"/>
    </source>
</evidence>
<dbReference type="GO" id="GO:0005524">
    <property type="term" value="F:ATP binding"/>
    <property type="evidence" value="ECO:0007669"/>
    <property type="project" value="UniProtKB-KW"/>
</dbReference>
<dbReference type="CDD" id="cd00082">
    <property type="entry name" value="HisKA"/>
    <property type="match status" value="1"/>
</dbReference>
<dbReference type="InterPro" id="IPR000014">
    <property type="entry name" value="PAS"/>
</dbReference>
<dbReference type="Gene3D" id="3.30.565.10">
    <property type="entry name" value="Histidine kinase-like ATPase, C-terminal domain"/>
    <property type="match status" value="1"/>
</dbReference>
<comment type="caution">
    <text evidence="16">The sequence shown here is derived from an EMBL/GenBank/DDBJ whole genome shotgun (WGS) entry which is preliminary data.</text>
</comment>
<comment type="catalytic activity">
    <reaction evidence="1">
        <text>ATP + protein L-histidine = ADP + protein N-phospho-L-histidine.</text>
        <dbReference type="EC" id="2.7.13.3"/>
    </reaction>
</comment>
<dbReference type="PROSITE" id="PS50112">
    <property type="entry name" value="PAS"/>
    <property type="match status" value="1"/>
</dbReference>
<dbReference type="GO" id="GO:0007234">
    <property type="term" value="P:osmosensory signaling via phosphorelay pathway"/>
    <property type="evidence" value="ECO:0007669"/>
    <property type="project" value="TreeGrafter"/>
</dbReference>
<dbReference type="SMART" id="SM00388">
    <property type="entry name" value="HisKA"/>
    <property type="match status" value="1"/>
</dbReference>
<evidence type="ECO:0000256" key="1">
    <source>
        <dbReference type="ARBA" id="ARBA00000085"/>
    </source>
</evidence>
<evidence type="ECO:0000256" key="12">
    <source>
        <dbReference type="ARBA" id="ARBA00023136"/>
    </source>
</evidence>
<dbReference type="Pfam" id="PF02518">
    <property type="entry name" value="HATPase_c"/>
    <property type="match status" value="1"/>
</dbReference>
<dbReference type="InterPro" id="IPR003661">
    <property type="entry name" value="HisK_dim/P_dom"/>
</dbReference>
<evidence type="ECO:0000259" key="14">
    <source>
        <dbReference type="PROSITE" id="PS50109"/>
    </source>
</evidence>
<feature type="domain" description="PAS" evidence="15">
    <location>
        <begin position="121"/>
        <end position="162"/>
    </location>
</feature>
<keyword evidence="8" id="KW-0418">Kinase</keyword>
<evidence type="ECO:0000256" key="10">
    <source>
        <dbReference type="ARBA" id="ARBA00022989"/>
    </source>
</evidence>
<dbReference type="SUPFAM" id="SSF47384">
    <property type="entry name" value="Homodimeric domain of signal transducing histidine kinase"/>
    <property type="match status" value="1"/>
</dbReference>
<protein>
    <recommendedName>
        <fullName evidence="3">histidine kinase</fullName>
        <ecNumber evidence="3">2.7.13.3</ecNumber>
    </recommendedName>
</protein>
<dbReference type="PANTHER" id="PTHR42878:SF7">
    <property type="entry name" value="SENSOR HISTIDINE KINASE GLRK"/>
    <property type="match status" value="1"/>
</dbReference>
<dbReference type="GO" id="GO:0030295">
    <property type="term" value="F:protein kinase activator activity"/>
    <property type="evidence" value="ECO:0007669"/>
    <property type="project" value="TreeGrafter"/>
</dbReference>
<keyword evidence="9" id="KW-0067">ATP-binding</keyword>
<keyword evidence="10 13" id="KW-1133">Transmembrane helix</keyword>
<dbReference type="InterPro" id="IPR005467">
    <property type="entry name" value="His_kinase_dom"/>
</dbReference>
<dbReference type="AlphaFoldDB" id="A0A2M7DP89"/>
<evidence type="ECO:0000256" key="13">
    <source>
        <dbReference type="SAM" id="Phobius"/>
    </source>
</evidence>
<gene>
    <name evidence="16" type="ORF">COS18_02560</name>
</gene>
<keyword evidence="5" id="KW-0808">Transferase</keyword>
<dbReference type="EMBL" id="PETS01000056">
    <property type="protein sequence ID" value="PIV51576.1"/>
    <property type="molecule type" value="Genomic_DNA"/>
</dbReference>
<dbReference type="SMART" id="SM00387">
    <property type="entry name" value="HATPase_c"/>
    <property type="match status" value="1"/>
</dbReference>
<evidence type="ECO:0000256" key="9">
    <source>
        <dbReference type="ARBA" id="ARBA00022840"/>
    </source>
</evidence>
<dbReference type="SUPFAM" id="SSF55785">
    <property type="entry name" value="PYP-like sensor domain (PAS domain)"/>
    <property type="match status" value="1"/>
</dbReference>
<evidence type="ECO:0000256" key="5">
    <source>
        <dbReference type="ARBA" id="ARBA00022679"/>
    </source>
</evidence>
<dbReference type="GO" id="GO:0016020">
    <property type="term" value="C:membrane"/>
    <property type="evidence" value="ECO:0007669"/>
    <property type="project" value="UniProtKB-SubCell"/>
</dbReference>
<evidence type="ECO:0000256" key="7">
    <source>
        <dbReference type="ARBA" id="ARBA00022741"/>
    </source>
</evidence>
<dbReference type="InterPro" id="IPR035965">
    <property type="entry name" value="PAS-like_dom_sf"/>
</dbReference>
<dbReference type="InterPro" id="IPR036890">
    <property type="entry name" value="HATPase_C_sf"/>
</dbReference>
<dbReference type="GO" id="GO:0000155">
    <property type="term" value="F:phosphorelay sensor kinase activity"/>
    <property type="evidence" value="ECO:0007669"/>
    <property type="project" value="InterPro"/>
</dbReference>
<feature type="transmembrane region" description="Helical" evidence="13">
    <location>
        <begin position="73"/>
        <end position="93"/>
    </location>
</feature>
<dbReference type="GO" id="GO:0000156">
    <property type="term" value="F:phosphorelay response regulator activity"/>
    <property type="evidence" value="ECO:0007669"/>
    <property type="project" value="TreeGrafter"/>
</dbReference>
<dbReference type="InterPro" id="IPR003594">
    <property type="entry name" value="HATPase_dom"/>
</dbReference>
<evidence type="ECO:0000313" key="17">
    <source>
        <dbReference type="Proteomes" id="UP000228896"/>
    </source>
</evidence>
<reference evidence="17" key="1">
    <citation type="submission" date="2017-09" db="EMBL/GenBank/DDBJ databases">
        <title>Depth-based differentiation of microbial function through sediment-hosted aquifers and enrichment of novel symbionts in the deep terrestrial subsurface.</title>
        <authorList>
            <person name="Probst A.J."/>
            <person name="Ladd B."/>
            <person name="Jarett J.K."/>
            <person name="Geller-Mcgrath D.E."/>
            <person name="Sieber C.M.K."/>
            <person name="Emerson J.B."/>
            <person name="Anantharaman K."/>
            <person name="Thomas B.C."/>
            <person name="Malmstrom R."/>
            <person name="Stieglmeier M."/>
            <person name="Klingl A."/>
            <person name="Woyke T."/>
            <person name="Ryan C.M."/>
            <person name="Banfield J.F."/>
        </authorList>
    </citation>
    <scope>NUCLEOTIDE SEQUENCE [LARGE SCALE GENOMIC DNA]</scope>
</reference>
<dbReference type="Gene3D" id="3.30.450.20">
    <property type="entry name" value="PAS domain"/>
    <property type="match status" value="1"/>
</dbReference>
<keyword evidence="12 13" id="KW-0472">Membrane</keyword>
<evidence type="ECO:0000256" key="4">
    <source>
        <dbReference type="ARBA" id="ARBA00022553"/>
    </source>
</evidence>
<keyword evidence="11" id="KW-0902">Two-component regulatory system</keyword>
<dbReference type="Pfam" id="PF00512">
    <property type="entry name" value="HisKA"/>
    <property type="match status" value="1"/>
</dbReference>
<organism evidence="16 17">
    <name type="scientific">Candidatus Falkowbacteria bacterium CG02_land_8_20_14_3_00_36_14</name>
    <dbReference type="NCBI Taxonomy" id="1974560"/>
    <lineage>
        <taxon>Bacteria</taxon>
        <taxon>Candidatus Falkowiibacteriota</taxon>
    </lineage>
</organism>
<dbReference type="Gene3D" id="1.10.287.130">
    <property type="match status" value="1"/>
</dbReference>
<dbReference type="InterPro" id="IPR004358">
    <property type="entry name" value="Sig_transdc_His_kin-like_C"/>
</dbReference>